<comment type="subcellular location">
    <subcellularLocation>
        <location evidence="1">Cell inner membrane</location>
        <topology evidence="1">Multi-pass membrane protein</topology>
    </subcellularLocation>
    <subcellularLocation>
        <location evidence="8">Cell membrane</location>
        <topology evidence="8">Multi-pass membrane protein</topology>
    </subcellularLocation>
</comment>
<keyword evidence="2 8" id="KW-0813">Transport</keyword>
<dbReference type="NCBIfam" id="NF011624">
    <property type="entry name" value="PRK15050.1"/>
    <property type="match status" value="1"/>
</dbReference>
<dbReference type="SUPFAM" id="SSF161098">
    <property type="entry name" value="MetI-like"/>
    <property type="match status" value="1"/>
</dbReference>
<dbReference type="PANTHER" id="PTHR43357:SF4">
    <property type="entry name" value="INNER MEMBRANE ABC TRANSPORTER PERMEASE PROTEIN YDCV"/>
    <property type="match status" value="1"/>
</dbReference>
<dbReference type="RefSeq" id="WP_183371570.1">
    <property type="nucleotide sequence ID" value="NZ_BAABHL010000041.1"/>
</dbReference>
<dbReference type="EMBL" id="JACIFP010000001">
    <property type="protein sequence ID" value="MBB4136606.1"/>
    <property type="molecule type" value="Genomic_DNA"/>
</dbReference>
<dbReference type="PROSITE" id="PS50928">
    <property type="entry name" value="ABC_TM1"/>
    <property type="match status" value="1"/>
</dbReference>
<comment type="similarity">
    <text evidence="8">Belongs to the binding-protein-dependent transport system permease family.</text>
</comment>
<keyword evidence="4" id="KW-0997">Cell inner membrane</keyword>
<comment type="caution">
    <text evidence="11">The sequence shown here is derived from an EMBL/GenBank/DDBJ whole genome shotgun (WGS) entry which is preliminary data.</text>
</comment>
<dbReference type="Gene3D" id="1.10.3720.10">
    <property type="entry name" value="MetI-like"/>
    <property type="match status" value="1"/>
</dbReference>
<evidence type="ECO:0000256" key="2">
    <source>
        <dbReference type="ARBA" id="ARBA00022448"/>
    </source>
</evidence>
<dbReference type="InterPro" id="IPR035906">
    <property type="entry name" value="MetI-like_sf"/>
</dbReference>
<feature type="transmembrane region" description="Helical" evidence="8">
    <location>
        <begin position="133"/>
        <end position="152"/>
    </location>
</feature>
<proteinExistence type="inferred from homology"/>
<evidence type="ECO:0000259" key="10">
    <source>
        <dbReference type="PROSITE" id="PS50928"/>
    </source>
</evidence>
<dbReference type="AlphaFoldDB" id="A0A840F3Z3"/>
<name>A0A840F3Z3_9ACTN</name>
<accession>A0A840F3Z3</accession>
<dbReference type="Proteomes" id="UP000551501">
    <property type="component" value="Unassembled WGS sequence"/>
</dbReference>
<keyword evidence="3" id="KW-1003">Cell membrane</keyword>
<evidence type="ECO:0000256" key="9">
    <source>
        <dbReference type="SAM" id="MobiDB-lite"/>
    </source>
</evidence>
<dbReference type="Pfam" id="PF00528">
    <property type="entry name" value="BPD_transp_1"/>
    <property type="match status" value="1"/>
</dbReference>
<gene>
    <name evidence="11" type="ORF">BKA16_003158</name>
</gene>
<dbReference type="InterPro" id="IPR000515">
    <property type="entry name" value="MetI-like"/>
</dbReference>
<evidence type="ECO:0000256" key="4">
    <source>
        <dbReference type="ARBA" id="ARBA00022519"/>
    </source>
</evidence>
<feature type="transmembrane region" description="Helical" evidence="8">
    <location>
        <begin position="263"/>
        <end position="284"/>
    </location>
</feature>
<evidence type="ECO:0000313" key="12">
    <source>
        <dbReference type="Proteomes" id="UP000551501"/>
    </source>
</evidence>
<evidence type="ECO:0000256" key="8">
    <source>
        <dbReference type="RuleBase" id="RU363032"/>
    </source>
</evidence>
<protein>
    <submittedName>
        <fullName evidence="11">2-aminoethylphosphonate transport system permease protein</fullName>
    </submittedName>
</protein>
<reference evidence="11 12" key="1">
    <citation type="submission" date="2020-08" db="EMBL/GenBank/DDBJ databases">
        <title>Sequencing the genomes of 1000 actinobacteria strains.</title>
        <authorList>
            <person name="Klenk H.-P."/>
        </authorList>
    </citation>
    <scope>NUCLEOTIDE SEQUENCE [LARGE SCALE GENOMIC DNA]</scope>
    <source>
        <strain evidence="11 12">DSM 45298</strain>
    </source>
</reference>
<evidence type="ECO:0000256" key="6">
    <source>
        <dbReference type="ARBA" id="ARBA00022989"/>
    </source>
</evidence>
<dbReference type="GO" id="GO:0055085">
    <property type="term" value="P:transmembrane transport"/>
    <property type="evidence" value="ECO:0007669"/>
    <property type="project" value="InterPro"/>
</dbReference>
<keyword evidence="5 8" id="KW-0812">Transmembrane</keyword>
<dbReference type="GO" id="GO:0005886">
    <property type="term" value="C:plasma membrane"/>
    <property type="evidence" value="ECO:0007669"/>
    <property type="project" value="UniProtKB-SubCell"/>
</dbReference>
<organism evidence="11 12">
    <name type="scientific">Gordonia humi</name>
    <dbReference type="NCBI Taxonomy" id="686429"/>
    <lineage>
        <taxon>Bacteria</taxon>
        <taxon>Bacillati</taxon>
        <taxon>Actinomycetota</taxon>
        <taxon>Actinomycetes</taxon>
        <taxon>Mycobacteriales</taxon>
        <taxon>Gordoniaceae</taxon>
        <taxon>Gordonia</taxon>
    </lineage>
</organism>
<feature type="domain" description="ABC transmembrane type-1" evidence="10">
    <location>
        <begin position="84"/>
        <end position="284"/>
    </location>
</feature>
<keyword evidence="7 8" id="KW-0472">Membrane</keyword>
<evidence type="ECO:0000256" key="5">
    <source>
        <dbReference type="ARBA" id="ARBA00022692"/>
    </source>
</evidence>
<dbReference type="CDD" id="cd06261">
    <property type="entry name" value="TM_PBP2"/>
    <property type="match status" value="1"/>
</dbReference>
<evidence type="ECO:0000256" key="3">
    <source>
        <dbReference type="ARBA" id="ARBA00022475"/>
    </source>
</evidence>
<evidence type="ECO:0000256" key="7">
    <source>
        <dbReference type="ARBA" id="ARBA00023136"/>
    </source>
</evidence>
<dbReference type="PANTHER" id="PTHR43357">
    <property type="entry name" value="INNER MEMBRANE ABC TRANSPORTER PERMEASE PROTEIN YDCV"/>
    <property type="match status" value="1"/>
</dbReference>
<sequence length="296" mass="30767">MTPVAAPPRTERASRPAPPSRRTGLPGRLGTLALLLGPLVVLAAALGYPLVVAVSRSFTDRDDRYVGTQTWASALGDPAVRRAIGQTVEIAVASTIGCVVVGTFIAFVLSFVPFPGAGVIVRIIEAVVSLPSFLIPLALGVMFGPVGVVSAVTGHRLAFMSSVTGVVLAEVAFYTPFVVRPLLAAFSQFPTAQIDVASSLGAGPLRIAMRVIAPAVWPALAAAASLTFLLTLNEFGIVLFTGAKSVTTLPILIYTKSIVGSDFATAAVLATVQLFLSLGAYLLYRTVVRRFDTTGG</sequence>
<feature type="transmembrane region" description="Helical" evidence="8">
    <location>
        <begin position="32"/>
        <end position="54"/>
    </location>
</feature>
<evidence type="ECO:0000313" key="11">
    <source>
        <dbReference type="EMBL" id="MBB4136606.1"/>
    </source>
</evidence>
<feature type="transmembrane region" description="Helical" evidence="8">
    <location>
        <begin position="215"/>
        <end position="243"/>
    </location>
</feature>
<feature type="transmembrane region" description="Helical" evidence="8">
    <location>
        <begin position="90"/>
        <end position="113"/>
    </location>
</feature>
<keyword evidence="6 8" id="KW-1133">Transmembrane helix</keyword>
<keyword evidence="12" id="KW-1185">Reference proteome</keyword>
<evidence type="ECO:0000256" key="1">
    <source>
        <dbReference type="ARBA" id="ARBA00004429"/>
    </source>
</evidence>
<feature type="region of interest" description="Disordered" evidence="9">
    <location>
        <begin position="1"/>
        <end position="24"/>
    </location>
</feature>